<dbReference type="OrthoDB" id="10043543at2759"/>
<feature type="transmembrane region" description="Helical" evidence="2">
    <location>
        <begin position="134"/>
        <end position="152"/>
    </location>
</feature>
<keyword evidence="2" id="KW-0472">Membrane</keyword>
<feature type="transmembrane region" description="Helical" evidence="2">
    <location>
        <begin position="164"/>
        <end position="181"/>
    </location>
</feature>
<evidence type="ECO:0000313" key="3">
    <source>
        <dbReference type="EMBL" id="KAG2185915.1"/>
    </source>
</evidence>
<feature type="compositionally biased region" description="Polar residues" evidence="1">
    <location>
        <begin position="279"/>
        <end position="288"/>
    </location>
</feature>
<evidence type="ECO:0000313" key="4">
    <source>
        <dbReference type="Proteomes" id="UP000654370"/>
    </source>
</evidence>
<sequence>MPNGNSLADHTTTDSTAGPTQPTPRTADAHTKSFMTGKKTEASSMSVGLKELEQQEDDANPDREHFYAMATRRLIWRNIFKVIMMIIMDVALPVLLYFVLKGPLGNPAYALLIGGVPALLMVVFRLIHSRSVDALGILVFLAFLISAVVAFASGDARILTFEKSLVTLILGVGFIITCLPIKSKKFRLKPFMLLIIKQLVPLGTINPYLVQRDIAPQKQATGEDQNFNTTGDQQFANNQSKFSNAVHPTDTDPTSEGHTAIKMDTPVAADAQTGRHTTFSAQSANTMNSQQSEQKKKQRKRSKLNRMIFSSLFGESYGPSMDKYDWMYQNSKRFRFDITALTLWWGFILFLEFIIRLAMVVSPMGLDQVVTYANIAFGVICAVGGVTSIIYLLFRFKKTKAEVDTKLNEEGLVDEAGMMLIAEEKEESV</sequence>
<feature type="transmembrane region" description="Helical" evidence="2">
    <location>
        <begin position="106"/>
        <end position="127"/>
    </location>
</feature>
<dbReference type="EMBL" id="JAEPQZ010000001">
    <property type="protein sequence ID" value="KAG2185915.1"/>
    <property type="molecule type" value="Genomic_DNA"/>
</dbReference>
<proteinExistence type="predicted"/>
<keyword evidence="2" id="KW-1133">Transmembrane helix</keyword>
<keyword evidence="4" id="KW-1185">Reference proteome</keyword>
<name>A0A8H7UJX9_MORIS</name>
<evidence type="ECO:0000256" key="2">
    <source>
        <dbReference type="SAM" id="Phobius"/>
    </source>
</evidence>
<feature type="transmembrane region" description="Helical" evidence="2">
    <location>
        <begin position="79"/>
        <end position="100"/>
    </location>
</feature>
<feature type="compositionally biased region" description="Polar residues" evidence="1">
    <location>
        <begin position="1"/>
        <end position="24"/>
    </location>
</feature>
<keyword evidence="2" id="KW-0812">Transmembrane</keyword>
<feature type="transmembrane region" description="Helical" evidence="2">
    <location>
        <begin position="371"/>
        <end position="394"/>
    </location>
</feature>
<accession>A0A8H7UJX9</accession>
<evidence type="ECO:0000256" key="1">
    <source>
        <dbReference type="SAM" id="MobiDB-lite"/>
    </source>
</evidence>
<organism evidence="3 4">
    <name type="scientific">Mortierella isabellina</name>
    <name type="common">Filamentous fungus</name>
    <name type="synonym">Umbelopsis isabellina</name>
    <dbReference type="NCBI Taxonomy" id="91625"/>
    <lineage>
        <taxon>Eukaryota</taxon>
        <taxon>Fungi</taxon>
        <taxon>Fungi incertae sedis</taxon>
        <taxon>Mucoromycota</taxon>
        <taxon>Mucoromycotina</taxon>
        <taxon>Umbelopsidomycetes</taxon>
        <taxon>Umbelopsidales</taxon>
        <taxon>Umbelopsidaceae</taxon>
        <taxon>Umbelopsis</taxon>
    </lineage>
</organism>
<reference evidence="3" key="1">
    <citation type="submission" date="2020-12" db="EMBL/GenBank/DDBJ databases">
        <title>Metabolic potential, ecology and presence of endohyphal bacteria is reflected in genomic diversity of Mucoromycotina.</title>
        <authorList>
            <person name="Muszewska A."/>
            <person name="Okrasinska A."/>
            <person name="Steczkiewicz K."/>
            <person name="Drgas O."/>
            <person name="Orlowska M."/>
            <person name="Perlinska-Lenart U."/>
            <person name="Aleksandrzak-Piekarczyk T."/>
            <person name="Szatraj K."/>
            <person name="Zielenkiewicz U."/>
            <person name="Pilsyk S."/>
            <person name="Malc E."/>
            <person name="Mieczkowski P."/>
            <person name="Kruszewska J.S."/>
            <person name="Biernat P."/>
            <person name="Pawlowska J."/>
        </authorList>
    </citation>
    <scope>NUCLEOTIDE SEQUENCE</scope>
    <source>
        <strain evidence="3">WA0000067209</strain>
    </source>
</reference>
<dbReference type="AlphaFoldDB" id="A0A8H7UJX9"/>
<gene>
    <name evidence="3" type="ORF">INT43_002353</name>
</gene>
<protein>
    <submittedName>
        <fullName evidence="3">Uncharacterized protein</fullName>
    </submittedName>
</protein>
<feature type="transmembrane region" description="Helical" evidence="2">
    <location>
        <begin position="338"/>
        <end position="359"/>
    </location>
</feature>
<feature type="region of interest" description="Disordered" evidence="1">
    <location>
        <begin position="279"/>
        <end position="302"/>
    </location>
</feature>
<comment type="caution">
    <text evidence="3">The sequence shown here is derived from an EMBL/GenBank/DDBJ whole genome shotgun (WGS) entry which is preliminary data.</text>
</comment>
<dbReference type="Proteomes" id="UP000654370">
    <property type="component" value="Unassembled WGS sequence"/>
</dbReference>
<dbReference type="NCBIfam" id="NF041646">
    <property type="entry name" value="VC0807_fam"/>
    <property type="match status" value="1"/>
</dbReference>
<feature type="region of interest" description="Disordered" evidence="1">
    <location>
        <begin position="1"/>
        <end position="46"/>
    </location>
</feature>